<organism evidence="2 3">
    <name type="scientific">Phomopsis amygdali</name>
    <name type="common">Fusicoccum amygdali</name>
    <dbReference type="NCBI Taxonomy" id="1214568"/>
    <lineage>
        <taxon>Eukaryota</taxon>
        <taxon>Fungi</taxon>
        <taxon>Dikarya</taxon>
        <taxon>Ascomycota</taxon>
        <taxon>Pezizomycotina</taxon>
        <taxon>Sordariomycetes</taxon>
        <taxon>Sordariomycetidae</taxon>
        <taxon>Diaporthales</taxon>
        <taxon>Diaporthaceae</taxon>
        <taxon>Diaporthe</taxon>
    </lineage>
</organism>
<dbReference type="Proteomes" id="UP001265746">
    <property type="component" value="Unassembled WGS sequence"/>
</dbReference>
<gene>
    <name evidence="2" type="ORF">N8I77_006230</name>
</gene>
<comment type="caution">
    <text evidence="2">The sequence shown here is derived from an EMBL/GenBank/DDBJ whole genome shotgun (WGS) entry which is preliminary data.</text>
</comment>
<evidence type="ECO:0000313" key="2">
    <source>
        <dbReference type="EMBL" id="KAK2607566.1"/>
    </source>
</evidence>
<keyword evidence="1" id="KW-0732">Signal</keyword>
<evidence type="ECO:0000313" key="3">
    <source>
        <dbReference type="Proteomes" id="UP001265746"/>
    </source>
</evidence>
<name>A0AAD9W3S3_PHOAM</name>
<dbReference type="AlphaFoldDB" id="A0AAD9W3S3"/>
<evidence type="ECO:0000256" key="1">
    <source>
        <dbReference type="SAM" id="SignalP"/>
    </source>
</evidence>
<dbReference type="EMBL" id="JAUJFL010000003">
    <property type="protein sequence ID" value="KAK2607566.1"/>
    <property type="molecule type" value="Genomic_DNA"/>
</dbReference>
<proteinExistence type="predicted"/>
<feature type="chain" id="PRO_5042086520" evidence="1">
    <location>
        <begin position="18"/>
        <end position="297"/>
    </location>
</feature>
<feature type="signal peptide" evidence="1">
    <location>
        <begin position="1"/>
        <end position="17"/>
    </location>
</feature>
<protein>
    <submittedName>
        <fullName evidence="2">Uncharacterized protein</fullName>
    </submittedName>
</protein>
<keyword evidence="3" id="KW-1185">Reference proteome</keyword>
<reference evidence="2" key="1">
    <citation type="submission" date="2023-06" db="EMBL/GenBank/DDBJ databases">
        <authorList>
            <person name="Noh H."/>
        </authorList>
    </citation>
    <scope>NUCLEOTIDE SEQUENCE</scope>
    <source>
        <strain evidence="2">DUCC20226</strain>
    </source>
</reference>
<sequence>MIALLISLLWLLPAAMGLTPYQLLRDAADFQQRNFDTISKIYNLSTYPNNQAFLKDGAAAVPTGLFSKEVIGRVTPLGNFSGIDDTVEYFFALTPDPSPPNYATWTNDTITHFVSECPEVAATVVYGKTMGVNASVPSTYQKQVSTIKQIAFWRFDDTGAVLNYDAWLPTLQQWWNTTHDVAHYPVDEVLVRQQLCQATQVQCTGANKQWDSVDQCVATLSQKPMGNFDNLWGDNIWCRALHVRLTPIRPDVHCAHVGPNGGGKCVNIAYNDAYFDDEALFGEPPGETFVCHKGSGS</sequence>
<accession>A0AAD9W3S3</accession>